<proteinExistence type="predicted"/>
<name>K9VT22_9CYAN</name>
<reference evidence="1 2" key="1">
    <citation type="submission" date="2012-05" db="EMBL/GenBank/DDBJ databases">
        <title>Finished plasmid 1 of genome of Oscillatoria sp. PCC 7112.</title>
        <authorList>
            <consortium name="US DOE Joint Genome Institute"/>
            <person name="Gugger M."/>
            <person name="Coursin T."/>
            <person name="Rippka R."/>
            <person name="Tandeau De Marsac N."/>
            <person name="Huntemann M."/>
            <person name="Wei C.-L."/>
            <person name="Han J."/>
            <person name="Detter J.C."/>
            <person name="Han C."/>
            <person name="Tapia R."/>
            <person name="Davenport K."/>
            <person name="Daligault H."/>
            <person name="Erkkila T."/>
            <person name="Gu W."/>
            <person name="Munk A.C.C."/>
            <person name="Teshima H."/>
            <person name="Xu Y."/>
            <person name="Chain P."/>
            <person name="Chen A."/>
            <person name="Krypides N."/>
            <person name="Mavromatis K."/>
            <person name="Markowitz V."/>
            <person name="Szeto E."/>
            <person name="Ivanova N."/>
            <person name="Mikhailova N."/>
            <person name="Ovchinnikova G."/>
            <person name="Pagani I."/>
            <person name="Pati A."/>
            <person name="Goodwin L."/>
            <person name="Peters L."/>
            <person name="Pitluck S."/>
            <person name="Woyke T."/>
            <person name="Kerfeld C."/>
        </authorList>
    </citation>
    <scope>NUCLEOTIDE SEQUENCE [LARGE SCALE GENOMIC DNA]</scope>
    <source>
        <strain evidence="1 2">PCC 7112</strain>
        <plasmid evidence="1 2">pOSC7112.01</plasmid>
    </source>
</reference>
<dbReference type="EMBL" id="CP003615">
    <property type="protein sequence ID" value="AFZ10637.1"/>
    <property type="molecule type" value="Genomic_DNA"/>
</dbReference>
<dbReference type="KEGG" id="oni:Osc7112_6495"/>
<evidence type="ECO:0000313" key="1">
    <source>
        <dbReference type="EMBL" id="AFZ10637.1"/>
    </source>
</evidence>
<geneLocation type="plasmid" evidence="1 2">
    <name>pOSC7112.01</name>
</geneLocation>
<dbReference type="HOGENOM" id="CLU_3171019_0_0_3"/>
<accession>K9VT22</accession>
<keyword evidence="1" id="KW-0614">Plasmid</keyword>
<organism evidence="1 2">
    <name type="scientific">Phormidium nigroviride PCC 7112</name>
    <dbReference type="NCBI Taxonomy" id="179408"/>
    <lineage>
        <taxon>Bacteria</taxon>
        <taxon>Bacillati</taxon>
        <taxon>Cyanobacteriota</taxon>
        <taxon>Cyanophyceae</taxon>
        <taxon>Oscillatoriophycideae</taxon>
        <taxon>Oscillatoriales</taxon>
        <taxon>Oscillatoriaceae</taxon>
        <taxon>Phormidium</taxon>
    </lineage>
</organism>
<gene>
    <name evidence="1" type="ORF">Osc7112_6495</name>
</gene>
<protein>
    <submittedName>
        <fullName evidence="1">Uncharacterized protein</fullName>
    </submittedName>
</protein>
<sequence length="47" mass="5000">MSKSSRVTSLEVLTILSLVLTVAQSAIAGEVPAPVPDADELQHFSYK</sequence>
<keyword evidence="2" id="KW-1185">Reference proteome</keyword>
<dbReference type="AlphaFoldDB" id="K9VT22"/>
<evidence type="ECO:0000313" key="2">
    <source>
        <dbReference type="Proteomes" id="UP000010478"/>
    </source>
</evidence>
<dbReference type="Proteomes" id="UP000010478">
    <property type="component" value="Plasmid pOSC7112.01"/>
</dbReference>